<evidence type="ECO:0000259" key="15">
    <source>
        <dbReference type="Pfam" id="PF08033"/>
    </source>
</evidence>
<evidence type="ECO:0000259" key="11">
    <source>
        <dbReference type="Pfam" id="PF00626"/>
    </source>
</evidence>
<dbReference type="EMBL" id="CAVMBE010000011">
    <property type="protein sequence ID" value="CAK3909127.1"/>
    <property type="molecule type" value="Genomic_DNA"/>
</dbReference>
<dbReference type="Pfam" id="PF08033">
    <property type="entry name" value="Sec23_BS"/>
    <property type="match status" value="1"/>
</dbReference>
<dbReference type="AlphaFoldDB" id="A0AAI9E8W5"/>
<dbReference type="GO" id="GO:0005789">
    <property type="term" value="C:endoplasmic reticulum membrane"/>
    <property type="evidence" value="ECO:0007669"/>
    <property type="project" value="UniProtKB-SubCell"/>
</dbReference>
<dbReference type="GO" id="GO:0000149">
    <property type="term" value="F:SNARE binding"/>
    <property type="evidence" value="ECO:0007669"/>
    <property type="project" value="TreeGrafter"/>
</dbReference>
<dbReference type="Gene3D" id="3.40.50.410">
    <property type="entry name" value="von Willebrand factor, type A domain"/>
    <property type="match status" value="1"/>
</dbReference>
<keyword evidence="6" id="KW-0931">ER-Golgi transport</keyword>
<evidence type="ECO:0000256" key="6">
    <source>
        <dbReference type="ARBA" id="ARBA00022892"/>
    </source>
</evidence>
<dbReference type="InterPro" id="IPR036175">
    <property type="entry name" value="Sec23/24_helical_dom_sf"/>
</dbReference>
<dbReference type="InterPro" id="IPR006895">
    <property type="entry name" value="Znf_Sec23_Sec24"/>
</dbReference>
<dbReference type="SUPFAM" id="SSF53300">
    <property type="entry name" value="vWA-like"/>
    <property type="match status" value="1"/>
</dbReference>
<feature type="domain" description="Gelsolin-like" evidence="11">
    <location>
        <begin position="883"/>
        <end position="956"/>
    </location>
</feature>
<dbReference type="InterPro" id="IPR036174">
    <property type="entry name" value="Znf_Sec23_Sec24_sf"/>
</dbReference>
<evidence type="ECO:0000259" key="12">
    <source>
        <dbReference type="Pfam" id="PF04810"/>
    </source>
</evidence>
<dbReference type="InterPro" id="IPR012990">
    <property type="entry name" value="Beta-sandwich_Sec23_24"/>
</dbReference>
<evidence type="ECO:0000256" key="5">
    <source>
        <dbReference type="ARBA" id="ARBA00022448"/>
    </source>
</evidence>
<evidence type="ECO:0000256" key="1">
    <source>
        <dbReference type="ARBA" id="ARBA00004255"/>
    </source>
</evidence>
<feature type="region of interest" description="Disordered" evidence="10">
    <location>
        <begin position="1"/>
        <end position="225"/>
    </location>
</feature>
<evidence type="ECO:0000256" key="8">
    <source>
        <dbReference type="ARBA" id="ARBA00023329"/>
    </source>
</evidence>
<dbReference type="InterPro" id="IPR006896">
    <property type="entry name" value="Sec23/24_trunk_dom"/>
</dbReference>
<dbReference type="InterPro" id="IPR006900">
    <property type="entry name" value="Sec23/24_helical_dom"/>
</dbReference>
<evidence type="ECO:0000259" key="14">
    <source>
        <dbReference type="Pfam" id="PF04815"/>
    </source>
</evidence>
<proteinExistence type="inferred from homology"/>
<dbReference type="PANTHER" id="PTHR13803">
    <property type="entry name" value="SEC24-RELATED PROTEIN"/>
    <property type="match status" value="1"/>
</dbReference>
<accession>A0AAI9E8W5</accession>
<evidence type="ECO:0000313" key="16">
    <source>
        <dbReference type="EMBL" id="CAK3909127.1"/>
    </source>
</evidence>
<feature type="domain" description="Sec23/Sec24 beta-sandwich" evidence="15">
    <location>
        <begin position="660"/>
        <end position="744"/>
    </location>
</feature>
<dbReference type="InterPro" id="IPR036180">
    <property type="entry name" value="Gelsolin-like_dom_sf"/>
</dbReference>
<dbReference type="GO" id="GO:0008270">
    <property type="term" value="F:zinc ion binding"/>
    <property type="evidence" value="ECO:0007669"/>
    <property type="project" value="InterPro"/>
</dbReference>
<evidence type="ECO:0000259" key="13">
    <source>
        <dbReference type="Pfam" id="PF04811"/>
    </source>
</evidence>
<feature type="compositionally biased region" description="Low complexity" evidence="10">
    <location>
        <begin position="176"/>
        <end position="190"/>
    </location>
</feature>
<keyword evidence="7" id="KW-0653">Protein transport</keyword>
<feature type="domain" description="Zinc finger Sec23/Sec24-type" evidence="12">
    <location>
        <begin position="314"/>
        <end position="352"/>
    </location>
</feature>
<feature type="compositionally biased region" description="Pro residues" evidence="10">
    <location>
        <begin position="61"/>
        <end position="71"/>
    </location>
</feature>
<evidence type="ECO:0000256" key="3">
    <source>
        <dbReference type="ARBA" id="ARBA00004397"/>
    </source>
</evidence>
<dbReference type="GO" id="GO:0000139">
    <property type="term" value="C:Golgi membrane"/>
    <property type="evidence" value="ECO:0007669"/>
    <property type="project" value="UniProtKB-SubCell"/>
</dbReference>
<dbReference type="Pfam" id="PF00626">
    <property type="entry name" value="Gelsolin"/>
    <property type="match status" value="1"/>
</dbReference>
<dbReference type="Gene3D" id="2.30.30.380">
    <property type="entry name" value="Zn-finger domain of Sec23/24"/>
    <property type="match status" value="1"/>
</dbReference>
<dbReference type="GO" id="GO:0006886">
    <property type="term" value="P:intracellular protein transport"/>
    <property type="evidence" value="ECO:0007669"/>
    <property type="project" value="InterPro"/>
</dbReference>
<dbReference type="Gene3D" id="1.20.120.730">
    <property type="entry name" value="Sec23/Sec24 helical domain"/>
    <property type="match status" value="1"/>
</dbReference>
<dbReference type="SUPFAM" id="SSF82919">
    <property type="entry name" value="Zn-finger domain of Sec23/24"/>
    <property type="match status" value="1"/>
</dbReference>
<evidence type="ECO:0000313" key="17">
    <source>
        <dbReference type="Proteomes" id="UP001296104"/>
    </source>
</evidence>
<sequence length="1143" mass="124584">MSFSISSPASSPWDTPANEQPRPQNKRINSQWRPAVAPSPYQQAALTSGTPAPAARDPGSYFPPQPSPQPPTMSYGQQPGMGQYPPQYDGQQDVSGLTQQMGQMGMDGGAAQSGRRKKDRHAYHQIEQPAGGAQSFGAQPAGQYMNGQASTAQSGAGVDPSQQAPWHQTTQPWQSQQLPQPANNQFQPQAGTPISMGAGGQQQGAPAAGAQGRVNPDQIPSVPLSRDLPTEYYKAHIYPTMEQRLPPPSTTPFVAYDQGNASPKHARLTLNCIPNSQEQLATTGLPLGLVVQPLAKQTEGEAAIPVLDFGEVGPPRCRRCRAYVNPFMVFSNGGNRMTCNLCGHPNEVGPEYFAPTDPSGVRVDRQERPELMLGTCEFLVPKEYWSKEPVGMRYLFLIDVSAEACNRGFLKAMCDGILAALYGDDLETPAKDESDTQANGEAPRTATKVPPGAKVGFVTFDREIHFYNVSSALSAPQELVMSDLEDPFTPISNQHLFVDAAESKSNIVTLLRQMPMMFERIKQAEPALLPSLTAALSALSDTGGKVMCSLASLPTYGPGKLAMRDKGMQTASNDHPEQEKVLLGTENQGFKKIQADMVKAGVGVDFFLMAPAGGYLDIASIGLVAEKTGGETFYYPNWAYPRDTLKLEKELSHTVQRDQGYQALMKVRCSNGLQISHYSGNFTQHTFGADLEMGSVTQDSAMSVTFSYDGKLELRNDAHFQSALLYTTATGQRRVRCTNTVATVTENARDSMRLVDQDAVVAILAKGAAARVPQRSLAEMRQTLQDKSIDVLSGYRKHHSGSHPPGQLVMPENLKEFAMYMLGLIKSRALKGGKEPSDRRIQELRALKAMGPAELSLYLYPRIIALHTLEPDEGFADENGHLKMPRSIRASYSNIEEGGAYLIDNGQILLLWLHQQVSPNLLEDLFGPDFNDLQNLDPNLNTLPVLETLLNAQTRNILLSLEQGAGTGRGSKGLSIQLARQGLDGAEFEFARLLYEDRNGEASSYVDWLVQLHRGVSMDMSGQRSKASSNDVSHTISDTITTIASNVPYWRSRNPSKVSTDTKRRDCEGSRGSKVRFIMKIPPFPKPTLRLSSPLAKGLLRVLPPAAVVGRGILDDEEDPVSLGDDVTEEMMVPLTSIGRYSI</sequence>
<dbReference type="GO" id="GO:0070971">
    <property type="term" value="C:endoplasmic reticulum exit site"/>
    <property type="evidence" value="ECO:0007669"/>
    <property type="project" value="TreeGrafter"/>
</dbReference>
<feature type="compositionally biased region" description="Basic residues" evidence="10">
    <location>
        <begin position="114"/>
        <end position="123"/>
    </location>
</feature>
<dbReference type="PANTHER" id="PTHR13803:SF4">
    <property type="entry name" value="SECRETORY 24CD, ISOFORM C"/>
    <property type="match status" value="1"/>
</dbReference>
<comment type="function">
    <text evidence="9">Component of the coat protein complex II (COPII) which promotes the formation of transport vesicles from the endoplasmic reticulum (ER). The coat has two main functions, the physical deformation of the endoplasmic reticulum membrane into vesicles and the selection of cargo molecules.</text>
</comment>
<evidence type="ECO:0000256" key="4">
    <source>
        <dbReference type="ARBA" id="ARBA00008334"/>
    </source>
</evidence>
<feature type="region of interest" description="Disordered" evidence="10">
    <location>
        <begin position="429"/>
        <end position="448"/>
    </location>
</feature>
<dbReference type="Gene3D" id="3.40.20.10">
    <property type="entry name" value="Severin"/>
    <property type="match status" value="1"/>
</dbReference>
<dbReference type="Gene3D" id="2.60.40.1670">
    <property type="entry name" value="beta-sandwich domain of Sec23/24"/>
    <property type="match status" value="1"/>
</dbReference>
<dbReference type="InterPro" id="IPR007123">
    <property type="entry name" value="Gelsolin-like_dom"/>
</dbReference>
<keyword evidence="5" id="KW-0813">Transport</keyword>
<organism evidence="16 17">
    <name type="scientific">Lecanosticta acicola</name>
    <dbReference type="NCBI Taxonomy" id="111012"/>
    <lineage>
        <taxon>Eukaryota</taxon>
        <taxon>Fungi</taxon>
        <taxon>Dikarya</taxon>
        <taxon>Ascomycota</taxon>
        <taxon>Pezizomycotina</taxon>
        <taxon>Dothideomycetes</taxon>
        <taxon>Dothideomycetidae</taxon>
        <taxon>Mycosphaerellales</taxon>
        <taxon>Mycosphaerellaceae</taxon>
        <taxon>Lecanosticta</taxon>
    </lineage>
</organism>
<dbReference type="GO" id="GO:0090110">
    <property type="term" value="P:COPII-coated vesicle cargo loading"/>
    <property type="evidence" value="ECO:0007669"/>
    <property type="project" value="TreeGrafter"/>
</dbReference>
<feature type="compositionally biased region" description="Low complexity" evidence="10">
    <location>
        <begin position="203"/>
        <end position="212"/>
    </location>
</feature>
<dbReference type="SUPFAM" id="SSF82754">
    <property type="entry name" value="C-terminal, gelsolin-like domain of Sec23/24"/>
    <property type="match status" value="1"/>
</dbReference>
<dbReference type="Pfam" id="PF04810">
    <property type="entry name" value="zf-Sec23_Sec24"/>
    <property type="match status" value="1"/>
</dbReference>
<evidence type="ECO:0000256" key="10">
    <source>
        <dbReference type="SAM" id="MobiDB-lite"/>
    </source>
</evidence>
<dbReference type="InterPro" id="IPR029006">
    <property type="entry name" value="ADF-H/Gelsolin-like_dom_sf"/>
</dbReference>
<evidence type="ECO:0000256" key="9">
    <source>
        <dbReference type="ARBA" id="ARBA00025471"/>
    </source>
</evidence>
<feature type="compositionally biased region" description="Polar residues" evidence="10">
    <location>
        <begin position="17"/>
        <end position="32"/>
    </location>
</feature>
<reference evidence="16" key="1">
    <citation type="submission" date="2023-11" db="EMBL/GenBank/DDBJ databases">
        <authorList>
            <person name="Alioto T."/>
            <person name="Alioto T."/>
            <person name="Gomez Garrido J."/>
        </authorList>
    </citation>
    <scope>NUCLEOTIDE SEQUENCE</scope>
</reference>
<name>A0AAI9E8W5_9PEZI</name>
<comment type="similarity">
    <text evidence="4">Belongs to the SEC23/SEC24 family. SEC24 subfamily.</text>
</comment>
<keyword evidence="17" id="KW-1185">Reference proteome</keyword>
<dbReference type="Pfam" id="PF04811">
    <property type="entry name" value="Sec23_trunk"/>
    <property type="match status" value="1"/>
</dbReference>
<feature type="compositionally biased region" description="Low complexity" evidence="10">
    <location>
        <begin position="1"/>
        <end position="11"/>
    </location>
</feature>
<feature type="compositionally biased region" description="Polar residues" evidence="10">
    <location>
        <begin position="40"/>
        <end position="50"/>
    </location>
</feature>
<dbReference type="GO" id="GO:0030127">
    <property type="term" value="C:COPII vesicle coat"/>
    <property type="evidence" value="ECO:0007669"/>
    <property type="project" value="InterPro"/>
</dbReference>
<dbReference type="SUPFAM" id="SSF81995">
    <property type="entry name" value="beta-sandwich domain of Sec23/24"/>
    <property type="match status" value="1"/>
</dbReference>
<feature type="compositionally biased region" description="Low complexity" evidence="10">
    <location>
        <begin position="75"/>
        <end position="112"/>
    </location>
</feature>
<keyword evidence="8" id="KW-0968">Cytoplasmic vesicle</keyword>
<protein>
    <submittedName>
        <fullName evidence="16">Related to COPII coated vesicle component SEC24</fullName>
    </submittedName>
</protein>
<dbReference type="Pfam" id="PF04815">
    <property type="entry name" value="Sec23_helical"/>
    <property type="match status" value="1"/>
</dbReference>
<feature type="compositionally biased region" description="Polar residues" evidence="10">
    <location>
        <begin position="145"/>
        <end position="175"/>
    </location>
</feature>
<gene>
    <name evidence="16" type="ORF">LECACI_7A002586</name>
</gene>
<comment type="caution">
    <text evidence="16">The sequence shown here is derived from an EMBL/GenBank/DDBJ whole genome shotgun (WGS) entry which is preliminary data.</text>
</comment>
<evidence type="ECO:0000256" key="7">
    <source>
        <dbReference type="ARBA" id="ARBA00022927"/>
    </source>
</evidence>
<dbReference type="InterPro" id="IPR050550">
    <property type="entry name" value="SEC23_SEC24_subfamily"/>
</dbReference>
<comment type="subcellular location">
    <subcellularLocation>
        <location evidence="2">Cytoplasmic vesicle</location>
        <location evidence="2">COPII-coated vesicle membrane</location>
        <topology evidence="2">Peripheral membrane protein</topology>
        <orientation evidence="2">Cytoplasmic side</orientation>
    </subcellularLocation>
    <subcellularLocation>
        <location evidence="3">Endoplasmic reticulum membrane</location>
        <topology evidence="3">Peripheral membrane protein</topology>
        <orientation evidence="3">Cytoplasmic side</orientation>
    </subcellularLocation>
    <subcellularLocation>
        <location evidence="1">Golgi apparatus membrane</location>
        <topology evidence="1">Peripheral membrane protein</topology>
        <orientation evidence="1">Cytoplasmic side</orientation>
    </subcellularLocation>
</comment>
<feature type="domain" description="Sec23/Sec24 helical" evidence="14">
    <location>
        <begin position="756"/>
        <end position="856"/>
    </location>
</feature>
<dbReference type="Proteomes" id="UP001296104">
    <property type="component" value="Unassembled WGS sequence"/>
</dbReference>
<dbReference type="InterPro" id="IPR036465">
    <property type="entry name" value="vWFA_dom_sf"/>
</dbReference>
<dbReference type="SUPFAM" id="SSF81811">
    <property type="entry name" value="Helical domain of Sec23/24"/>
    <property type="match status" value="1"/>
</dbReference>
<evidence type="ECO:0000256" key="2">
    <source>
        <dbReference type="ARBA" id="ARBA00004299"/>
    </source>
</evidence>
<feature type="domain" description="Sec23/Sec24 trunk" evidence="13">
    <location>
        <begin position="393"/>
        <end position="653"/>
    </location>
</feature>